<dbReference type="Proteomes" id="UP000183561">
    <property type="component" value="Unassembled WGS sequence"/>
</dbReference>
<dbReference type="AlphaFoldDB" id="A0A1H5EU10"/>
<evidence type="ECO:0000313" key="4">
    <source>
        <dbReference type="Proteomes" id="UP000183561"/>
    </source>
</evidence>
<evidence type="ECO:0000256" key="2">
    <source>
        <dbReference type="SAM" id="SignalP"/>
    </source>
</evidence>
<organism evidence="3 4">
    <name type="scientific">Rhodococcus koreensis</name>
    <dbReference type="NCBI Taxonomy" id="99653"/>
    <lineage>
        <taxon>Bacteria</taxon>
        <taxon>Bacillati</taxon>
        <taxon>Actinomycetota</taxon>
        <taxon>Actinomycetes</taxon>
        <taxon>Mycobacteriales</taxon>
        <taxon>Nocardiaceae</taxon>
        <taxon>Rhodococcus</taxon>
    </lineage>
</organism>
<dbReference type="EMBL" id="FNSV01000007">
    <property type="protein sequence ID" value="SED94667.1"/>
    <property type="molecule type" value="Genomic_DNA"/>
</dbReference>
<accession>A0A1H5EU10</accession>
<keyword evidence="1" id="KW-0472">Membrane</keyword>
<keyword evidence="1" id="KW-0812">Transmembrane</keyword>
<evidence type="ECO:0000256" key="1">
    <source>
        <dbReference type="SAM" id="Phobius"/>
    </source>
</evidence>
<sequence>MNMFWTVTVLAATLTVIAASFAAAITADVASRKQLSERTDQAASDLQSRVLTAESLQEGRDWHRDAIRAWTICVVASLSAITFVGVLIILG</sequence>
<keyword evidence="1" id="KW-1133">Transmembrane helix</keyword>
<feature type="chain" id="PRO_5038487224" evidence="2">
    <location>
        <begin position="23"/>
        <end position="91"/>
    </location>
</feature>
<evidence type="ECO:0000313" key="3">
    <source>
        <dbReference type="EMBL" id="SED94667.1"/>
    </source>
</evidence>
<name>A0A1H5EU10_9NOCA</name>
<reference evidence="4" key="1">
    <citation type="submission" date="2016-10" db="EMBL/GenBank/DDBJ databases">
        <authorList>
            <person name="Varghese N."/>
            <person name="Submissions S."/>
        </authorList>
    </citation>
    <scope>NUCLEOTIDE SEQUENCE [LARGE SCALE GENOMIC DNA]</scope>
    <source>
        <strain evidence="4">DSM 44498</strain>
    </source>
</reference>
<feature type="signal peptide" evidence="2">
    <location>
        <begin position="1"/>
        <end position="22"/>
    </location>
</feature>
<protein>
    <submittedName>
        <fullName evidence="3">Uncharacterized protein</fullName>
    </submittedName>
</protein>
<gene>
    <name evidence="3" type="ORF">SAMN04490239_9370</name>
</gene>
<keyword evidence="2" id="KW-0732">Signal</keyword>
<dbReference type="OrthoDB" id="4489258at2"/>
<feature type="transmembrane region" description="Helical" evidence="1">
    <location>
        <begin position="69"/>
        <end position="90"/>
    </location>
</feature>
<keyword evidence="4" id="KW-1185">Reference proteome</keyword>
<proteinExistence type="predicted"/>
<dbReference type="RefSeq" id="WP_072950014.1">
    <property type="nucleotide sequence ID" value="NZ_FNSV01000007.1"/>
</dbReference>